<reference evidence="2 3" key="1">
    <citation type="submission" date="2019-04" db="EMBL/GenBank/DDBJ databases">
        <title>Natronospirillum operosus gen. nov., sp. nov., a haloalkaliphilic satellite isolated from decaying biomass of laboratory culture of cyanobacterium Geitlerinema sp. and proposal of Natronospirillaceae fam. nov. and Saccharospirillaceae fam. nov.</title>
        <authorList>
            <person name="Kevbrin V."/>
            <person name="Boltyanskaya Y."/>
            <person name="Koziaeva V."/>
            <person name="Grouzdev D.S."/>
            <person name="Park M."/>
            <person name="Cho J."/>
        </authorList>
    </citation>
    <scope>NUCLEOTIDE SEQUENCE [LARGE SCALE GENOMIC DNA]</scope>
    <source>
        <strain evidence="2 3">G-116</strain>
    </source>
</reference>
<proteinExistence type="predicted"/>
<evidence type="ECO:0000313" key="3">
    <source>
        <dbReference type="Proteomes" id="UP000297475"/>
    </source>
</evidence>
<feature type="domain" description="HD-GYP" evidence="1">
    <location>
        <begin position="164"/>
        <end position="360"/>
    </location>
</feature>
<keyword evidence="3" id="KW-1185">Reference proteome</keyword>
<dbReference type="GO" id="GO:0008081">
    <property type="term" value="F:phosphoric diester hydrolase activity"/>
    <property type="evidence" value="ECO:0007669"/>
    <property type="project" value="UniProtKB-ARBA"/>
</dbReference>
<accession>A0A4Z0WAS2</accession>
<name>A0A4Z0WAS2_9GAMM</name>
<comment type="caution">
    <text evidence="2">The sequence shown here is derived from an EMBL/GenBank/DDBJ whole genome shotgun (WGS) entry which is preliminary data.</text>
</comment>
<dbReference type="PANTHER" id="PTHR43155:SF2">
    <property type="entry name" value="CYCLIC DI-GMP PHOSPHODIESTERASE PA4108"/>
    <property type="match status" value="1"/>
</dbReference>
<sequence>MIKIIAVTALRVGMYISEENARWVPSRNKSRSGMLTHQGTIDKIRRLGISEVFIDTERGLDGPEARQPTAEELAAVRGETATEGFANTSGVEVRPEAEPEAVIARQQEQSGVAAPSVTLATERVQAGEVHSRGLQLVDSVMERVRAGETIDISEVDDVADSIMGSLFRNENGFACLARIREKDAYLLEHSLNVGVLLGLLGKSLHYDQDVIRKLIAGGMLHDIGKILVPDAILNKPGKLDPEEWEEMKRHVDYGYEYLRSLGDIDPIVLCICRQHHERLNGAGYPLGLDSTELDHYARMAAVCDVYDAITADRVYHKGVSPAVAMRRLVDLTEHDLDKEMVYQLIRCLSIYPVGSVVALKSGRIGVVVSSNRIKQKSPVVRLMYDPERGQRLGAEDLDLAEPYAGDSILEVLEASALPKDINVLEFL</sequence>
<dbReference type="EMBL" id="SRMF01000001">
    <property type="protein sequence ID" value="TGG95749.1"/>
    <property type="molecule type" value="Genomic_DNA"/>
</dbReference>
<dbReference type="RefSeq" id="WP_135481674.1">
    <property type="nucleotide sequence ID" value="NZ_SRMF01000001.1"/>
</dbReference>
<dbReference type="PANTHER" id="PTHR43155">
    <property type="entry name" value="CYCLIC DI-GMP PHOSPHODIESTERASE PA4108-RELATED"/>
    <property type="match status" value="1"/>
</dbReference>
<protein>
    <submittedName>
        <fullName evidence="2">HD-GYP domain-containing protein</fullName>
    </submittedName>
</protein>
<organism evidence="2 3">
    <name type="scientific">Natronospirillum operosum</name>
    <dbReference type="NCBI Taxonomy" id="2759953"/>
    <lineage>
        <taxon>Bacteria</taxon>
        <taxon>Pseudomonadati</taxon>
        <taxon>Pseudomonadota</taxon>
        <taxon>Gammaproteobacteria</taxon>
        <taxon>Oceanospirillales</taxon>
        <taxon>Natronospirillaceae</taxon>
        <taxon>Natronospirillum</taxon>
    </lineage>
</organism>
<dbReference type="InterPro" id="IPR003607">
    <property type="entry name" value="HD/PDEase_dom"/>
</dbReference>
<dbReference type="SUPFAM" id="SSF109604">
    <property type="entry name" value="HD-domain/PDEase-like"/>
    <property type="match status" value="1"/>
</dbReference>
<dbReference type="CDD" id="cd00077">
    <property type="entry name" value="HDc"/>
    <property type="match status" value="1"/>
</dbReference>
<dbReference type="Pfam" id="PF11871">
    <property type="entry name" value="DUF3391"/>
    <property type="match status" value="1"/>
</dbReference>
<evidence type="ECO:0000313" key="2">
    <source>
        <dbReference type="EMBL" id="TGG95749.1"/>
    </source>
</evidence>
<dbReference type="PROSITE" id="PS51832">
    <property type="entry name" value="HD_GYP"/>
    <property type="match status" value="1"/>
</dbReference>
<dbReference type="InterPro" id="IPR021812">
    <property type="entry name" value="DUF3391"/>
</dbReference>
<dbReference type="InterPro" id="IPR037522">
    <property type="entry name" value="HD_GYP_dom"/>
</dbReference>
<evidence type="ECO:0000259" key="1">
    <source>
        <dbReference type="PROSITE" id="PS51832"/>
    </source>
</evidence>
<dbReference type="Proteomes" id="UP000297475">
    <property type="component" value="Unassembled WGS sequence"/>
</dbReference>
<gene>
    <name evidence="2" type="ORF">E4656_04895</name>
</gene>
<dbReference type="OrthoDB" id="9802066at2"/>
<dbReference type="Pfam" id="PF13487">
    <property type="entry name" value="HD_5"/>
    <property type="match status" value="1"/>
</dbReference>
<dbReference type="AlphaFoldDB" id="A0A4Z0WAS2"/>
<dbReference type="SMART" id="SM00471">
    <property type="entry name" value="HDc"/>
    <property type="match status" value="1"/>
</dbReference>
<dbReference type="Gene3D" id="1.10.3210.10">
    <property type="entry name" value="Hypothetical protein af1432"/>
    <property type="match status" value="1"/>
</dbReference>